<dbReference type="AlphaFoldDB" id="A0A1X7U0U3"/>
<protein>
    <recommendedName>
        <fullName evidence="2">CHAT domain-containing protein</fullName>
    </recommendedName>
</protein>
<evidence type="ECO:0000313" key="1">
    <source>
        <dbReference type="EnsemblMetazoa" id="Aqu2.1.21093_001"/>
    </source>
</evidence>
<proteinExistence type="predicted"/>
<evidence type="ECO:0008006" key="2">
    <source>
        <dbReference type="Google" id="ProtNLM"/>
    </source>
</evidence>
<dbReference type="EnsemblMetazoa" id="Aqu2.1.21093_001">
    <property type="protein sequence ID" value="Aqu2.1.21093_001"/>
    <property type="gene ID" value="Aqu2.1.21093"/>
</dbReference>
<sequence length="59" mass="7045">LYLSTCYTNGLSLNDLYLYSIENGDTMRTEKIVSFIHHYWLQSIAWSHLVQLDLYQQNM</sequence>
<dbReference type="InParanoid" id="A0A1X7U0U3"/>
<name>A0A1X7U0U3_AMPQE</name>
<accession>A0A1X7U0U3</accession>
<organism evidence="1">
    <name type="scientific">Amphimedon queenslandica</name>
    <name type="common">Sponge</name>
    <dbReference type="NCBI Taxonomy" id="400682"/>
    <lineage>
        <taxon>Eukaryota</taxon>
        <taxon>Metazoa</taxon>
        <taxon>Porifera</taxon>
        <taxon>Demospongiae</taxon>
        <taxon>Heteroscleromorpha</taxon>
        <taxon>Haplosclerida</taxon>
        <taxon>Niphatidae</taxon>
        <taxon>Amphimedon</taxon>
    </lineage>
</organism>
<reference evidence="1" key="1">
    <citation type="submission" date="2017-05" db="UniProtKB">
        <authorList>
            <consortium name="EnsemblMetazoa"/>
        </authorList>
    </citation>
    <scope>IDENTIFICATION</scope>
</reference>